<dbReference type="CDD" id="cd00293">
    <property type="entry name" value="USP-like"/>
    <property type="match status" value="1"/>
</dbReference>
<feature type="domain" description="UspA" evidence="2">
    <location>
        <begin position="1"/>
        <end position="147"/>
    </location>
</feature>
<evidence type="ECO:0000313" key="4">
    <source>
        <dbReference type="Proteomes" id="UP000217349"/>
    </source>
</evidence>
<name>A0A290HVQ9_9BACT</name>
<dbReference type="Pfam" id="PF00582">
    <property type="entry name" value="Usp"/>
    <property type="match status" value="1"/>
</dbReference>
<dbReference type="InterPro" id="IPR006015">
    <property type="entry name" value="Universal_stress_UspA"/>
</dbReference>
<dbReference type="PANTHER" id="PTHR46268">
    <property type="entry name" value="STRESS RESPONSE PROTEIN NHAX"/>
    <property type="match status" value="1"/>
</dbReference>
<dbReference type="Gene3D" id="3.40.50.620">
    <property type="entry name" value="HUPs"/>
    <property type="match status" value="1"/>
</dbReference>
<evidence type="ECO:0000259" key="2">
    <source>
        <dbReference type="Pfam" id="PF00582"/>
    </source>
</evidence>
<comment type="similarity">
    <text evidence="1">Belongs to the universal stress protein A family.</text>
</comment>
<gene>
    <name evidence="3" type="ORF">SJPD1_1821</name>
</gene>
<protein>
    <submittedName>
        <fullName evidence="3">Universal stress protein</fullName>
    </submittedName>
</protein>
<reference evidence="4" key="1">
    <citation type="submission" date="2017-09" db="EMBL/GenBank/DDBJ databases">
        <title>The complete genome of Sulfurospirillum sp. JPD-1.</title>
        <authorList>
            <person name="Goris T."/>
        </authorList>
    </citation>
    <scope>NUCLEOTIDE SEQUENCE [LARGE SCALE GENOMIC DNA]</scope>
    <source>
        <strain evidence="4">JPD-1</strain>
    </source>
</reference>
<dbReference type="KEGG" id="sulj:SJPD1_1821"/>
<dbReference type="InterPro" id="IPR014729">
    <property type="entry name" value="Rossmann-like_a/b/a_fold"/>
</dbReference>
<dbReference type="SUPFAM" id="SSF52402">
    <property type="entry name" value="Adenine nucleotide alpha hydrolases-like"/>
    <property type="match status" value="1"/>
</dbReference>
<evidence type="ECO:0000256" key="1">
    <source>
        <dbReference type="ARBA" id="ARBA00008791"/>
    </source>
</evidence>
<sequence>MYQKILVPIDGSELSKKAVKQAVAFAKESSAELVFFHAKDIKHFLYDGMEAIFDPNAQTIYEENITTICQAFLDEALSIAQANKVVSQQILVENSTPYQAIIDYAHSHTCDLILMASHGFGALEGIFLGSQTNKVIVLSKIPVLIIK</sequence>
<proteinExistence type="inferred from homology"/>
<dbReference type="PRINTS" id="PR01438">
    <property type="entry name" value="UNVRSLSTRESS"/>
</dbReference>
<dbReference type="EMBL" id="CP023275">
    <property type="protein sequence ID" value="ATB69926.1"/>
    <property type="molecule type" value="Genomic_DNA"/>
</dbReference>
<organism evidence="3 4">
    <name type="scientific">Sulfurospirillum diekertiae</name>
    <dbReference type="NCBI Taxonomy" id="1854492"/>
    <lineage>
        <taxon>Bacteria</taxon>
        <taxon>Pseudomonadati</taxon>
        <taxon>Campylobacterota</taxon>
        <taxon>Epsilonproteobacteria</taxon>
        <taxon>Campylobacterales</taxon>
        <taxon>Sulfurospirillaceae</taxon>
        <taxon>Sulfurospirillum</taxon>
    </lineage>
</organism>
<dbReference type="AlphaFoldDB" id="A0A290HVQ9"/>
<evidence type="ECO:0000313" key="3">
    <source>
        <dbReference type="EMBL" id="ATB69926.1"/>
    </source>
</evidence>
<dbReference type="Proteomes" id="UP000217349">
    <property type="component" value="Chromosome"/>
</dbReference>
<dbReference type="OrthoDB" id="9808582at2"/>
<dbReference type="InterPro" id="IPR006016">
    <property type="entry name" value="UspA"/>
</dbReference>
<accession>A0A290HVQ9</accession>
<dbReference type="RefSeq" id="WP_096046865.1">
    <property type="nucleotide sequence ID" value="NZ_CP023275.1"/>
</dbReference>
<dbReference type="PANTHER" id="PTHR46268:SF6">
    <property type="entry name" value="UNIVERSAL STRESS PROTEIN UP12"/>
    <property type="match status" value="1"/>
</dbReference>